<gene>
    <name evidence="3" type="ORF">D9615_009526</name>
</gene>
<sequence>MMDPWQQYYYPAYNLVYAGYCNGYLASPYPCMSGHQSYSTPVVPPPAYQPQWPHTPTTPMASYDPSRPRMKGSPRSPEPVDPYHHHTPPSSAVPYWDDSDEEKGNIAKASHGATWANPAHRRASGVLRRKSSSFHTPCRTRFARIWNPLRSRRKSHADGWFSAEEASFDSLNLAPRPDSWRIGYRSPHLARRLSRSVSRTVRTAVVPKEDPYNLSPLLCYSSPSLHPLRHDLRQRPSFDIRFLNLKRPANEIDFHQLATSPPVNELCLYHPRLPWYIYVRASRPNGVTIEDIFTQIHQNLGKQVRKRDFYNEALSTLDREELSRAFHRRGGPETGDGVLRMDFLGSDMIFLGLAKSKHGLWEIKTAEAER</sequence>
<evidence type="ECO:0000313" key="4">
    <source>
        <dbReference type="Proteomes" id="UP000565441"/>
    </source>
</evidence>
<feature type="region of interest" description="Disordered" evidence="1">
    <location>
        <begin position="49"/>
        <end position="98"/>
    </location>
</feature>
<dbReference type="OrthoDB" id="3265169at2759"/>
<dbReference type="InterPro" id="IPR046522">
    <property type="entry name" value="DUF6699"/>
</dbReference>
<accession>A0A8H5GW17</accession>
<dbReference type="Pfam" id="PF20415">
    <property type="entry name" value="DUF6699"/>
    <property type="match status" value="1"/>
</dbReference>
<name>A0A8H5GW17_9AGAR</name>
<evidence type="ECO:0000256" key="1">
    <source>
        <dbReference type="SAM" id="MobiDB-lite"/>
    </source>
</evidence>
<protein>
    <recommendedName>
        <fullName evidence="2">DUF6699 domain-containing protein</fullName>
    </recommendedName>
</protein>
<evidence type="ECO:0000259" key="2">
    <source>
        <dbReference type="Pfam" id="PF20415"/>
    </source>
</evidence>
<dbReference type="Proteomes" id="UP000565441">
    <property type="component" value="Unassembled WGS sequence"/>
</dbReference>
<feature type="domain" description="DUF6699" evidence="2">
    <location>
        <begin position="228"/>
        <end position="357"/>
    </location>
</feature>
<evidence type="ECO:0000313" key="3">
    <source>
        <dbReference type="EMBL" id="KAF5371865.1"/>
    </source>
</evidence>
<dbReference type="AlphaFoldDB" id="A0A8H5GW17"/>
<organism evidence="3 4">
    <name type="scientific">Tricholomella constricta</name>
    <dbReference type="NCBI Taxonomy" id="117010"/>
    <lineage>
        <taxon>Eukaryota</taxon>
        <taxon>Fungi</taxon>
        <taxon>Dikarya</taxon>
        <taxon>Basidiomycota</taxon>
        <taxon>Agaricomycotina</taxon>
        <taxon>Agaricomycetes</taxon>
        <taxon>Agaricomycetidae</taxon>
        <taxon>Agaricales</taxon>
        <taxon>Tricholomatineae</taxon>
        <taxon>Lyophyllaceae</taxon>
        <taxon>Tricholomella</taxon>
    </lineage>
</organism>
<keyword evidence="4" id="KW-1185">Reference proteome</keyword>
<comment type="caution">
    <text evidence="3">The sequence shown here is derived from an EMBL/GenBank/DDBJ whole genome shotgun (WGS) entry which is preliminary data.</text>
</comment>
<dbReference type="EMBL" id="JAACJP010000045">
    <property type="protein sequence ID" value="KAF5371865.1"/>
    <property type="molecule type" value="Genomic_DNA"/>
</dbReference>
<proteinExistence type="predicted"/>
<reference evidence="3 4" key="1">
    <citation type="journal article" date="2020" name="ISME J.">
        <title>Uncovering the hidden diversity of litter-decomposition mechanisms in mushroom-forming fungi.</title>
        <authorList>
            <person name="Floudas D."/>
            <person name="Bentzer J."/>
            <person name="Ahren D."/>
            <person name="Johansson T."/>
            <person name="Persson P."/>
            <person name="Tunlid A."/>
        </authorList>
    </citation>
    <scope>NUCLEOTIDE SEQUENCE [LARGE SCALE GENOMIC DNA]</scope>
    <source>
        <strain evidence="3 4">CBS 661.87</strain>
    </source>
</reference>